<dbReference type="RefSeq" id="WP_073485095.1">
    <property type="nucleotide sequence ID" value="NZ_FQVN01000006.1"/>
</dbReference>
<gene>
    <name evidence="1" type="ORF">SAMN05444320_10635</name>
</gene>
<proteinExistence type="predicted"/>
<dbReference type="Proteomes" id="UP000184501">
    <property type="component" value="Unassembled WGS sequence"/>
</dbReference>
<keyword evidence="1" id="KW-0540">Nuclease</keyword>
<dbReference type="SUPFAM" id="SSF52980">
    <property type="entry name" value="Restriction endonuclease-like"/>
    <property type="match status" value="1"/>
</dbReference>
<reference evidence="1 2" key="1">
    <citation type="submission" date="2016-11" db="EMBL/GenBank/DDBJ databases">
        <authorList>
            <person name="Jaros S."/>
            <person name="Januszkiewicz K."/>
            <person name="Wedrychowicz H."/>
        </authorList>
    </citation>
    <scope>NUCLEOTIDE SEQUENCE [LARGE SCALE GENOMIC DNA]</scope>
    <source>
        <strain evidence="1 2">DSM 44523</strain>
    </source>
</reference>
<keyword evidence="1" id="KW-0378">Hydrolase</keyword>
<dbReference type="AlphaFoldDB" id="A0A1M5GA68"/>
<keyword evidence="1" id="KW-0255">Endonuclease</keyword>
<dbReference type="InterPro" id="IPR011335">
    <property type="entry name" value="Restrct_endonuc-II-like"/>
</dbReference>
<dbReference type="OrthoDB" id="3289716at2"/>
<dbReference type="InterPro" id="IPR012296">
    <property type="entry name" value="Nuclease_put_TT1808"/>
</dbReference>
<keyword evidence="2" id="KW-1185">Reference proteome</keyword>
<organism evidence="1 2">
    <name type="scientific">Streptoalloteichus hindustanus</name>
    <dbReference type="NCBI Taxonomy" id="2017"/>
    <lineage>
        <taxon>Bacteria</taxon>
        <taxon>Bacillati</taxon>
        <taxon>Actinomycetota</taxon>
        <taxon>Actinomycetes</taxon>
        <taxon>Pseudonocardiales</taxon>
        <taxon>Pseudonocardiaceae</taxon>
        <taxon>Streptoalloteichus</taxon>
    </lineage>
</organism>
<accession>A0A1M5GA68</accession>
<dbReference type="STRING" id="2017.SAMN05444320_10635"/>
<sequence length="199" mass="21707">MAGSVDLSFDPLAEFAGRWDTRLAERYLPVEGLEEARYECLDGRLVLRPYCGAAAVHAGFVLGVLMRSPARESGHVVYGGPLNLCFSPSDWIESDVSVLRESAEDAVWVPADKFAMPVECVTPASRGRDRIDKPALCAAAEIPYFLRVEVDHAGGRAVVTQLRLRHGGYRLLTLATSGGVFETEVPFPIRCDLAELLVS</sequence>
<name>A0A1M5GA68_STRHI</name>
<dbReference type="Gene3D" id="3.90.1570.10">
    <property type="entry name" value="tt1808, chain A"/>
    <property type="match status" value="1"/>
</dbReference>
<evidence type="ECO:0000313" key="2">
    <source>
        <dbReference type="Proteomes" id="UP000184501"/>
    </source>
</evidence>
<dbReference type="GO" id="GO:0004519">
    <property type="term" value="F:endonuclease activity"/>
    <property type="evidence" value="ECO:0007669"/>
    <property type="project" value="UniProtKB-KW"/>
</dbReference>
<evidence type="ECO:0000313" key="1">
    <source>
        <dbReference type="EMBL" id="SHG00609.1"/>
    </source>
</evidence>
<dbReference type="EMBL" id="FQVN01000006">
    <property type="protein sequence ID" value="SHG00609.1"/>
    <property type="molecule type" value="Genomic_DNA"/>
</dbReference>
<protein>
    <submittedName>
        <fullName evidence="1">Putative restriction endonuclease</fullName>
    </submittedName>
</protein>